<protein>
    <submittedName>
        <fullName evidence="3">SpoIID/LytB domain-containing protein</fullName>
    </submittedName>
</protein>
<reference evidence="3" key="1">
    <citation type="journal article" date="2020" name="mSystems">
        <title>Genome- and Community-Level Interaction Insights into Carbon Utilization and Element Cycling Functions of Hydrothermarchaeota in Hydrothermal Sediment.</title>
        <authorList>
            <person name="Zhou Z."/>
            <person name="Liu Y."/>
            <person name="Xu W."/>
            <person name="Pan J."/>
            <person name="Luo Z.H."/>
            <person name="Li M."/>
        </authorList>
    </citation>
    <scope>NUCLEOTIDE SEQUENCE [LARGE SCALE GENOMIC DNA]</scope>
    <source>
        <strain evidence="2">SpSt-265</strain>
        <strain evidence="3">SpSt-465</strain>
    </source>
</reference>
<comment type="caution">
    <text evidence="3">The sequence shown here is derived from an EMBL/GenBank/DDBJ whole genome shotgun (WGS) entry which is preliminary data.</text>
</comment>
<evidence type="ECO:0000313" key="2">
    <source>
        <dbReference type="EMBL" id="HEA87918.1"/>
    </source>
</evidence>
<dbReference type="InterPro" id="IPR013693">
    <property type="entry name" value="SpoIID/LytB_N"/>
</dbReference>
<feature type="domain" description="Sporulation stage II protein D amidase enhancer LytB N-terminal" evidence="1">
    <location>
        <begin position="127"/>
        <end position="219"/>
    </location>
</feature>
<accession>A0A7C3IMK5</accession>
<dbReference type="EMBL" id="DSTU01000004">
    <property type="protein sequence ID" value="HFJ53756.1"/>
    <property type="molecule type" value="Genomic_DNA"/>
</dbReference>
<dbReference type="NCBIfam" id="TIGR02669">
    <property type="entry name" value="SpoIID_LytB"/>
    <property type="match status" value="1"/>
</dbReference>
<organism evidence="3">
    <name type="scientific">candidate division WOR-3 bacterium</name>
    <dbReference type="NCBI Taxonomy" id="2052148"/>
    <lineage>
        <taxon>Bacteria</taxon>
        <taxon>Bacteria division WOR-3</taxon>
    </lineage>
</organism>
<evidence type="ECO:0000313" key="3">
    <source>
        <dbReference type="EMBL" id="HFJ53756.1"/>
    </source>
</evidence>
<dbReference type="GO" id="GO:0030435">
    <property type="term" value="P:sporulation resulting in formation of a cellular spore"/>
    <property type="evidence" value="ECO:0007669"/>
    <property type="project" value="InterPro"/>
</dbReference>
<dbReference type="AlphaFoldDB" id="A0A7C3IMK5"/>
<dbReference type="EMBL" id="DSLG01000008">
    <property type="protein sequence ID" value="HEA87918.1"/>
    <property type="molecule type" value="Genomic_DNA"/>
</dbReference>
<name>A0A7C3IMK5_UNCW3</name>
<proteinExistence type="predicted"/>
<gene>
    <name evidence="2" type="ORF">ENP94_07950</name>
    <name evidence="3" type="ORF">ENS16_03595</name>
</gene>
<sequence>MRTPVPVLILVVMILAGCYQPAVVYQRYQQPERVPEPVLVRVRLTVPDSGVVISAEPGLQVSIGGRGWKSNPVRVIFLPQGFRLAGGGLPPQLLRDSAVITGGSGLLRVGSRSYRGVLVVFFLSDSGRTVVVNRLPLEEYLYSVVPCEIGPVNPETYEAVKAQAVAARSFTLSRLGRRKGLGYDLYDSYLRDQEYRGAGAELALARQAVDETRGEVLEYQGEVVEALYHGNCGGITADGANPCLISVRDSPGAGGRPFCSWSGNFSWRMSIGLDSIERTLARLTGRSGRIRVKGVRLMRDDKSHRVQKIYFKTDRGELTVNGADFRSALGLRSTFFELRIGGGRAIFEGKGWGHGVGMCQDGAVGMSRLGYDYRQILKHYYPRLKLGRLY</sequence>
<evidence type="ECO:0000259" key="1">
    <source>
        <dbReference type="Pfam" id="PF08486"/>
    </source>
</evidence>
<dbReference type="PROSITE" id="PS51257">
    <property type="entry name" value="PROKAR_LIPOPROTEIN"/>
    <property type="match status" value="1"/>
</dbReference>
<dbReference type="InterPro" id="IPR013486">
    <property type="entry name" value="SpoIID/LytB"/>
</dbReference>
<dbReference type="Pfam" id="PF08486">
    <property type="entry name" value="SpoIID"/>
    <property type="match status" value="1"/>
</dbReference>